<reference evidence="7 8" key="1">
    <citation type="submission" date="2017-08" db="EMBL/GenBank/DDBJ databases">
        <authorList>
            <person name="Park S.-J."/>
            <person name="Kim H."/>
        </authorList>
    </citation>
    <scope>NUCLEOTIDE SEQUENCE [LARGE SCALE GENOMIC DNA]</scope>
    <source>
        <strain evidence="8">ye3</strain>
    </source>
</reference>
<dbReference type="AlphaFoldDB" id="A0A410GCB8"/>
<dbReference type="PROSITE" id="PS50249">
    <property type="entry name" value="MPN"/>
    <property type="match status" value="1"/>
</dbReference>
<keyword evidence="2" id="KW-0479">Metal-binding</keyword>
<dbReference type="Proteomes" id="UP000283474">
    <property type="component" value="Chromosome"/>
</dbReference>
<name>A0A410GCB8_9BURK</name>
<dbReference type="InterPro" id="IPR025657">
    <property type="entry name" value="RadC_JAB"/>
</dbReference>
<dbReference type="GO" id="GO:0046872">
    <property type="term" value="F:metal ion binding"/>
    <property type="evidence" value="ECO:0007669"/>
    <property type="project" value="UniProtKB-KW"/>
</dbReference>
<dbReference type="CDD" id="cd08071">
    <property type="entry name" value="MPN_DUF2466"/>
    <property type="match status" value="1"/>
</dbReference>
<evidence type="ECO:0000256" key="4">
    <source>
        <dbReference type="ARBA" id="ARBA00022833"/>
    </source>
</evidence>
<proteinExistence type="predicted"/>
<keyword evidence="8" id="KW-1185">Reference proteome</keyword>
<feature type="domain" description="MPN" evidence="6">
    <location>
        <begin position="57"/>
        <end position="179"/>
    </location>
</feature>
<evidence type="ECO:0000256" key="5">
    <source>
        <dbReference type="ARBA" id="ARBA00023049"/>
    </source>
</evidence>
<evidence type="ECO:0000256" key="2">
    <source>
        <dbReference type="ARBA" id="ARBA00022723"/>
    </source>
</evidence>
<dbReference type="PANTHER" id="PTHR30471">
    <property type="entry name" value="DNA REPAIR PROTEIN RADC"/>
    <property type="match status" value="1"/>
</dbReference>
<evidence type="ECO:0000256" key="1">
    <source>
        <dbReference type="ARBA" id="ARBA00022670"/>
    </source>
</evidence>
<dbReference type="EMBL" id="CP022987">
    <property type="protein sequence ID" value="QAA93956.1"/>
    <property type="molecule type" value="Genomic_DNA"/>
</dbReference>
<evidence type="ECO:0000259" key="6">
    <source>
        <dbReference type="PROSITE" id="PS50249"/>
    </source>
</evidence>
<gene>
    <name evidence="7" type="ORF">CKA81_08985</name>
</gene>
<organism evidence="7 8">
    <name type="scientific">Pollutimonas thiosulfatoxidans</name>
    <dbReference type="NCBI Taxonomy" id="2028345"/>
    <lineage>
        <taxon>Bacteria</taxon>
        <taxon>Pseudomonadati</taxon>
        <taxon>Pseudomonadota</taxon>
        <taxon>Betaproteobacteria</taxon>
        <taxon>Burkholderiales</taxon>
        <taxon>Alcaligenaceae</taxon>
        <taxon>Pollutimonas</taxon>
    </lineage>
</organism>
<evidence type="ECO:0000313" key="7">
    <source>
        <dbReference type="EMBL" id="QAA93956.1"/>
    </source>
</evidence>
<keyword evidence="3" id="KW-0378">Hydrolase</keyword>
<dbReference type="InterPro" id="IPR020891">
    <property type="entry name" value="UPF0758_CS"/>
</dbReference>
<dbReference type="GO" id="GO:0006508">
    <property type="term" value="P:proteolysis"/>
    <property type="evidence" value="ECO:0007669"/>
    <property type="project" value="UniProtKB-KW"/>
</dbReference>
<keyword evidence="5" id="KW-0482">Metalloprotease</keyword>
<dbReference type="GO" id="GO:0008237">
    <property type="term" value="F:metallopeptidase activity"/>
    <property type="evidence" value="ECO:0007669"/>
    <property type="project" value="UniProtKB-KW"/>
</dbReference>
<dbReference type="PANTHER" id="PTHR30471:SF3">
    <property type="entry name" value="UPF0758 PROTEIN YEES-RELATED"/>
    <property type="match status" value="1"/>
</dbReference>
<evidence type="ECO:0000256" key="3">
    <source>
        <dbReference type="ARBA" id="ARBA00022801"/>
    </source>
</evidence>
<dbReference type="Pfam" id="PF04002">
    <property type="entry name" value="RadC"/>
    <property type="match status" value="1"/>
</dbReference>
<dbReference type="PROSITE" id="PS01302">
    <property type="entry name" value="UPF0758"/>
    <property type="match status" value="1"/>
</dbReference>
<dbReference type="InterPro" id="IPR001405">
    <property type="entry name" value="UPF0758"/>
</dbReference>
<accession>A0A410GCB8</accession>
<dbReference type="InterPro" id="IPR037518">
    <property type="entry name" value="MPN"/>
</dbReference>
<evidence type="ECO:0000313" key="8">
    <source>
        <dbReference type="Proteomes" id="UP000283474"/>
    </source>
</evidence>
<protein>
    <submittedName>
        <fullName evidence="7">DNA repair protein RadC</fullName>
    </submittedName>
</protein>
<dbReference type="Gene3D" id="3.40.140.10">
    <property type="entry name" value="Cytidine Deaminase, domain 2"/>
    <property type="match status" value="1"/>
</dbReference>
<keyword evidence="4" id="KW-0862">Zinc</keyword>
<dbReference type="KEGG" id="pus:CKA81_08985"/>
<dbReference type="SUPFAM" id="SSF102712">
    <property type="entry name" value="JAB1/MPN domain"/>
    <property type="match status" value="1"/>
</dbReference>
<dbReference type="OrthoDB" id="9804482at2"/>
<sequence length="179" mass="19457">MESIMNNTIAALSYDNMDETYALYVRSPSGRYKLASDEQILAAGRTAAESLVSQSSPVDQPTKVKQFFQAKLAGLGHECAAFLYLDSRFKPIRYIEQGSGTLSQASVYPREIVKTALRLNAAALIMAHNHPSGSTEPSMADLNLTKHLKNALAMVDVRLLDHVLVTAASTTSLAERGQL</sequence>
<keyword evidence="1" id="KW-0645">Protease</keyword>